<keyword evidence="8 9" id="KW-0624">Polysaccharide degradation</keyword>
<evidence type="ECO:0000256" key="5">
    <source>
        <dbReference type="ARBA" id="ARBA00022801"/>
    </source>
</evidence>
<keyword evidence="3" id="KW-0858">Xylan degradation</keyword>
<dbReference type="GO" id="GO:0045493">
    <property type="term" value="P:xylan catabolic process"/>
    <property type="evidence" value="ECO:0007669"/>
    <property type="project" value="UniProtKB-KW"/>
</dbReference>
<keyword evidence="4" id="KW-0732">Signal</keyword>
<dbReference type="Proteomes" id="UP000262699">
    <property type="component" value="Unassembled WGS sequence"/>
</dbReference>
<dbReference type="GO" id="GO:0031176">
    <property type="term" value="F:endo-1,4-beta-xylanase activity"/>
    <property type="evidence" value="ECO:0007669"/>
    <property type="project" value="UniProtKB-EC"/>
</dbReference>
<name>A0A3D0WCS4_9SPHN</name>
<evidence type="ECO:0000313" key="12">
    <source>
        <dbReference type="Proteomes" id="UP000262699"/>
    </source>
</evidence>
<comment type="catalytic activity">
    <reaction evidence="1 9">
        <text>Endohydrolysis of (1-&gt;4)-beta-D-xylosidic linkages in xylans.</text>
        <dbReference type="EC" id="3.2.1.8"/>
    </reaction>
</comment>
<evidence type="ECO:0000256" key="4">
    <source>
        <dbReference type="ARBA" id="ARBA00022729"/>
    </source>
</evidence>
<evidence type="ECO:0000259" key="10">
    <source>
        <dbReference type="PROSITE" id="PS51760"/>
    </source>
</evidence>
<dbReference type="Pfam" id="PF00331">
    <property type="entry name" value="Glyco_hydro_10"/>
    <property type="match status" value="1"/>
</dbReference>
<keyword evidence="6 9" id="KW-0119">Carbohydrate metabolism</keyword>
<feature type="domain" description="GH10" evidence="10">
    <location>
        <begin position="61"/>
        <end position="377"/>
    </location>
</feature>
<dbReference type="PROSITE" id="PS51318">
    <property type="entry name" value="TAT"/>
    <property type="match status" value="1"/>
</dbReference>
<reference evidence="11 12" key="1">
    <citation type="journal article" date="2018" name="Nat. Biotechnol.">
        <title>A standardized bacterial taxonomy based on genome phylogeny substantially revises the tree of life.</title>
        <authorList>
            <person name="Parks D.H."/>
            <person name="Chuvochina M."/>
            <person name="Waite D.W."/>
            <person name="Rinke C."/>
            <person name="Skarshewski A."/>
            <person name="Chaumeil P.A."/>
            <person name="Hugenholtz P."/>
        </authorList>
    </citation>
    <scope>NUCLEOTIDE SEQUENCE [LARGE SCALE GENOMIC DNA]</scope>
    <source>
        <strain evidence="11">UBA9015</strain>
    </source>
</reference>
<evidence type="ECO:0000256" key="8">
    <source>
        <dbReference type="ARBA" id="ARBA00023326"/>
    </source>
</evidence>
<dbReference type="SUPFAM" id="SSF51445">
    <property type="entry name" value="(Trans)glycosidases"/>
    <property type="match status" value="1"/>
</dbReference>
<dbReference type="InterPro" id="IPR001000">
    <property type="entry name" value="GH10_dom"/>
</dbReference>
<dbReference type="Gene3D" id="3.20.20.80">
    <property type="entry name" value="Glycosidases"/>
    <property type="match status" value="1"/>
</dbReference>
<evidence type="ECO:0000256" key="6">
    <source>
        <dbReference type="ARBA" id="ARBA00023277"/>
    </source>
</evidence>
<dbReference type="PANTHER" id="PTHR31490">
    <property type="entry name" value="GLYCOSYL HYDROLASE"/>
    <property type="match status" value="1"/>
</dbReference>
<dbReference type="InterPro" id="IPR006311">
    <property type="entry name" value="TAT_signal"/>
</dbReference>
<dbReference type="AlphaFoldDB" id="A0A3D0WCS4"/>
<comment type="similarity">
    <text evidence="2 9">Belongs to the glycosyl hydrolase 10 (cellulase F) family.</text>
</comment>
<dbReference type="InterPro" id="IPR044846">
    <property type="entry name" value="GH10"/>
</dbReference>
<dbReference type="SMART" id="SM00633">
    <property type="entry name" value="Glyco_10"/>
    <property type="match status" value="1"/>
</dbReference>
<protein>
    <recommendedName>
        <fullName evidence="9">Beta-xylanase</fullName>
        <ecNumber evidence="9">3.2.1.8</ecNumber>
    </recommendedName>
</protein>
<proteinExistence type="inferred from homology"/>
<evidence type="ECO:0000256" key="2">
    <source>
        <dbReference type="ARBA" id="ARBA00007495"/>
    </source>
</evidence>
<dbReference type="PROSITE" id="PS51760">
    <property type="entry name" value="GH10_2"/>
    <property type="match status" value="1"/>
</dbReference>
<accession>A0A3D0WCS4</accession>
<dbReference type="PANTHER" id="PTHR31490:SF88">
    <property type="entry name" value="BETA-XYLANASE"/>
    <property type="match status" value="1"/>
</dbReference>
<sequence>MATRNELNGHGATRREALVLSAGAAIVAAMPAAAAPGAGLNAIASKRGLRFGSAVAWCPPGADRGGVGNPRYTALLERDCGILVAENEMKWQRLRPTPTTFDFERADAIAAYAKAKGMAMRGHTLLWHQTKWMPRWEASHDFGPRPATAGAAMLTNHIQTVIGRYAPRVTSWDVVNEAVNPDGSGLYETALSRAIGGAEATLDLAFRTARAAAPGAQLVYNDYMSWEPDNARHRAGVLKLLEGFRTRGTPVDALGVQSHLVTQPGGSLTAQQAEWRRFLDAVTAMGYKLVVTEFDVRDNGLPADPAARDRAVADYARAYLDVTLGYPQLRDILAWGMTDRYSWIEGFEPRADKALRRPTLYDREFKPKPLHAAVAAALAAAPKR</sequence>
<evidence type="ECO:0000256" key="1">
    <source>
        <dbReference type="ARBA" id="ARBA00000681"/>
    </source>
</evidence>
<dbReference type="PRINTS" id="PR00134">
    <property type="entry name" value="GLHYDRLASE10"/>
</dbReference>
<dbReference type="InterPro" id="IPR017853">
    <property type="entry name" value="GH"/>
</dbReference>
<evidence type="ECO:0000313" key="11">
    <source>
        <dbReference type="EMBL" id="HCB76470.1"/>
    </source>
</evidence>
<keyword evidence="7 9" id="KW-0326">Glycosidase</keyword>
<gene>
    <name evidence="11" type="ORF">DEP91_09910</name>
</gene>
<comment type="caution">
    <text evidence="11">The sequence shown here is derived from an EMBL/GenBank/DDBJ whole genome shotgun (WGS) entry which is preliminary data.</text>
</comment>
<evidence type="ECO:0000256" key="9">
    <source>
        <dbReference type="RuleBase" id="RU361174"/>
    </source>
</evidence>
<dbReference type="EC" id="3.2.1.8" evidence="9"/>
<evidence type="ECO:0000256" key="3">
    <source>
        <dbReference type="ARBA" id="ARBA00022651"/>
    </source>
</evidence>
<organism evidence="11 12">
    <name type="scientific">Sphingomonas bacterium</name>
    <dbReference type="NCBI Taxonomy" id="1895847"/>
    <lineage>
        <taxon>Bacteria</taxon>
        <taxon>Pseudomonadati</taxon>
        <taxon>Pseudomonadota</taxon>
        <taxon>Alphaproteobacteria</taxon>
        <taxon>Sphingomonadales</taxon>
        <taxon>Sphingomonadaceae</taxon>
        <taxon>Sphingomonas</taxon>
    </lineage>
</organism>
<keyword evidence="5 9" id="KW-0378">Hydrolase</keyword>
<evidence type="ECO:0000256" key="7">
    <source>
        <dbReference type="ARBA" id="ARBA00023295"/>
    </source>
</evidence>
<dbReference type="EMBL" id="DOYJ01000273">
    <property type="protein sequence ID" value="HCB76470.1"/>
    <property type="molecule type" value="Genomic_DNA"/>
</dbReference>